<keyword evidence="1 5" id="KW-0489">Methyltransferase</keyword>
<evidence type="ECO:0000256" key="2">
    <source>
        <dbReference type="ARBA" id="ARBA00022679"/>
    </source>
</evidence>
<dbReference type="Pfam" id="PF01189">
    <property type="entry name" value="Methyltr_RsmB-F"/>
    <property type="match status" value="1"/>
</dbReference>
<keyword evidence="7" id="KW-1185">Reference proteome</keyword>
<dbReference type="Proteomes" id="UP000192223">
    <property type="component" value="Unplaced"/>
</dbReference>
<evidence type="ECO:0000259" key="6">
    <source>
        <dbReference type="PROSITE" id="PS51686"/>
    </source>
</evidence>
<dbReference type="AlphaFoldDB" id="A0A1W4W3W0"/>
<evidence type="ECO:0000256" key="5">
    <source>
        <dbReference type="PROSITE-ProRule" id="PRU01023"/>
    </source>
</evidence>
<dbReference type="InParanoid" id="A0A1W4W3W0"/>
<dbReference type="InterPro" id="IPR029063">
    <property type="entry name" value="SAM-dependent_MTases_sf"/>
</dbReference>
<dbReference type="InterPro" id="IPR001678">
    <property type="entry name" value="MeTrfase_RsmB-F_NOP2_dom"/>
</dbReference>
<dbReference type="CDD" id="cd02440">
    <property type="entry name" value="AdoMet_MTases"/>
    <property type="match status" value="1"/>
</dbReference>
<dbReference type="KEGG" id="apln:108732484"/>
<keyword evidence="4 5" id="KW-0694">RNA-binding</keyword>
<dbReference type="Gene3D" id="3.40.50.150">
    <property type="entry name" value="Vaccinia Virus protein VP39"/>
    <property type="match status" value="1"/>
</dbReference>
<dbReference type="CTD" id="55695"/>
<accession>A0A1W4W3W0</accession>
<dbReference type="Pfam" id="PF21153">
    <property type="entry name" value="NSUN5_N"/>
    <property type="match status" value="1"/>
</dbReference>
<dbReference type="PANTHER" id="PTHR22807">
    <property type="entry name" value="NOP2 YEAST -RELATED NOL1/NOP2/FMU SUN DOMAIN-CONTAINING"/>
    <property type="match status" value="1"/>
</dbReference>
<evidence type="ECO:0000256" key="4">
    <source>
        <dbReference type="ARBA" id="ARBA00022884"/>
    </source>
</evidence>
<dbReference type="Gene3D" id="3.30.70.1170">
    <property type="entry name" value="Sun protein, domain 3"/>
    <property type="match status" value="1"/>
</dbReference>
<proteinExistence type="inferred from homology"/>
<feature type="binding site" evidence="5">
    <location>
        <position position="284"/>
    </location>
    <ligand>
        <name>S-adenosyl-L-methionine</name>
        <dbReference type="ChEBI" id="CHEBI:59789"/>
    </ligand>
</feature>
<feature type="binding site" evidence="5">
    <location>
        <position position="302"/>
    </location>
    <ligand>
        <name>S-adenosyl-L-methionine</name>
        <dbReference type="ChEBI" id="CHEBI:59789"/>
    </ligand>
</feature>
<dbReference type="InterPro" id="IPR049560">
    <property type="entry name" value="MeTrfase_RsmB-F_NOP2_cat"/>
</dbReference>
<protein>
    <submittedName>
        <fullName evidence="8">Uncharacterized protein LOC108732484</fullName>
    </submittedName>
</protein>
<sequence length="916" mass="105046">MFVNKTPRFYKVAADYVKKIQENGASIKQLIYSKQHPNIMGLYALVNEVFKHFEQIKFLITHAKLETITTKNPWLIYVLITELLWGKKHLPDIKSTTFVTILLHKQKLEKLLPFAEKSVPTTEKTVNTPKYVRVNTLKVCVSDAIAAFIEEGYNYKKCKNNDYQTFLSEASSLQEYDFMSDIHFDELLLFHPSCKFFDHKAYQSGLIILQDKASCIPAYLLNPPPGSVVLDACAAPGTKTTLLASLMKNEGTLYAVDRNQSRFQELKLFVEKSGASCVRTVHKDLLNLNGSDFPNVQYILVDPSCSGSGMLDRIGETSVENERLKKLQGFQILLLKHCMRHFHNAKRVVYSTCSIHPEENEEVVKDILSSTYNFKLMSAKNLLKGPWLNFGSSKYGNIGKNCLYSRPEKDLTNGFFVAVFEKVSDEEVNPYYRNNNKNLYNQIEENDIRVLKTQEESETNLSNLGELSNRKKSNFQSVLRKKKRSTKKVKREIVVRANVEKLNPHVVYDDNFGNEAKKVSDATKRISKITSDRNNDNSNRNVEFIIQNPLESIKKEEHLNKIKKKRKRDDREYNIKKIKKQFKEMQPSGYIDEKEERDECVLNINQSNSKLKTKKKKKEIIDSDINRVDGNAVLLDMNKVAIQKYEHPETYIVNEKSNFIEAQKKELKICADQEWTNGAKAKSTNSGCITIDALKVSSEKEKLKNRLLKKTFTYLNQNEYTDLEMCTNSNSSILNHNENKLEKKPNKSAHDGLEDRLMIEYENKNNVKYLEGTINKKNDKEKKSHKKKCKTTMIPFRGIIENNITLIKSTDKLDSNEDYEENSIKLDVKNNYSGCKKSKKGHSNNKLNGSIGVEKAGMGDSKLSTISNSENSSINIYVKDTEECESDIGIKDSKKKSKRKNCDTSILDEIVAIVKN</sequence>
<name>A0A1W4W3W0_AGRPL</name>
<keyword evidence="3 5" id="KW-0949">S-adenosyl-L-methionine</keyword>
<dbReference type="InterPro" id="IPR023267">
    <property type="entry name" value="RCMT"/>
</dbReference>
<dbReference type="RefSeq" id="XP_018318829.1">
    <property type="nucleotide sequence ID" value="XM_018463327.2"/>
</dbReference>
<dbReference type="GO" id="GO:0008173">
    <property type="term" value="F:RNA methyltransferase activity"/>
    <property type="evidence" value="ECO:0007669"/>
    <property type="project" value="InterPro"/>
</dbReference>
<evidence type="ECO:0000313" key="8">
    <source>
        <dbReference type="RefSeq" id="XP_018318829.1"/>
    </source>
</evidence>
<dbReference type="GeneID" id="108732484"/>
<keyword evidence="2 5" id="KW-0808">Transferase</keyword>
<organism evidence="7 8">
    <name type="scientific">Agrilus planipennis</name>
    <name type="common">Emerald ash borer</name>
    <name type="synonym">Agrilus marcopoli</name>
    <dbReference type="NCBI Taxonomy" id="224129"/>
    <lineage>
        <taxon>Eukaryota</taxon>
        <taxon>Metazoa</taxon>
        <taxon>Ecdysozoa</taxon>
        <taxon>Arthropoda</taxon>
        <taxon>Hexapoda</taxon>
        <taxon>Insecta</taxon>
        <taxon>Pterygota</taxon>
        <taxon>Neoptera</taxon>
        <taxon>Endopterygota</taxon>
        <taxon>Coleoptera</taxon>
        <taxon>Polyphaga</taxon>
        <taxon>Elateriformia</taxon>
        <taxon>Buprestoidea</taxon>
        <taxon>Buprestidae</taxon>
        <taxon>Agrilinae</taxon>
        <taxon>Agrilus</taxon>
    </lineage>
</organism>
<dbReference type="GO" id="GO:0070475">
    <property type="term" value="P:rRNA base methylation"/>
    <property type="evidence" value="ECO:0007669"/>
    <property type="project" value="TreeGrafter"/>
</dbReference>
<dbReference type="OrthoDB" id="435282at2759"/>
<gene>
    <name evidence="8" type="primary">LOC108732484</name>
</gene>
<dbReference type="PROSITE" id="PS51686">
    <property type="entry name" value="SAM_MT_RSMB_NOP"/>
    <property type="match status" value="1"/>
</dbReference>
<dbReference type="InterPro" id="IPR048889">
    <property type="entry name" value="NSUN5_RCM1_N"/>
</dbReference>
<comment type="similarity">
    <text evidence="5">Belongs to the class I-like SAM-binding methyltransferase superfamily. RsmB/NOP family.</text>
</comment>
<dbReference type="InterPro" id="IPR049561">
    <property type="entry name" value="NSUN5_7_fdxn-like"/>
</dbReference>
<dbReference type="PANTHER" id="PTHR22807:SF4">
    <property type="entry name" value="28S RRNA (CYTOSINE-C(5))-METHYLTRANSFERASE"/>
    <property type="match status" value="1"/>
</dbReference>
<feature type="active site" description="Nucleophile" evidence="5">
    <location>
        <position position="353"/>
    </location>
</feature>
<evidence type="ECO:0000313" key="7">
    <source>
        <dbReference type="Proteomes" id="UP000192223"/>
    </source>
</evidence>
<evidence type="ECO:0000256" key="1">
    <source>
        <dbReference type="ARBA" id="ARBA00022603"/>
    </source>
</evidence>
<evidence type="ECO:0000256" key="3">
    <source>
        <dbReference type="ARBA" id="ARBA00022691"/>
    </source>
</evidence>
<dbReference type="STRING" id="224129.A0A1W4W3W0"/>
<dbReference type="SUPFAM" id="SSF53335">
    <property type="entry name" value="S-adenosyl-L-methionine-dependent methyltransferases"/>
    <property type="match status" value="1"/>
</dbReference>
<dbReference type="Pfam" id="PF21148">
    <property type="entry name" value="NSUN5_fdxn-like"/>
    <property type="match status" value="1"/>
</dbReference>
<feature type="domain" description="SAM-dependent MTase RsmB/NOP-type" evidence="6">
    <location>
        <begin position="120"/>
        <end position="423"/>
    </location>
</feature>
<dbReference type="GO" id="GO:0003723">
    <property type="term" value="F:RNA binding"/>
    <property type="evidence" value="ECO:0007669"/>
    <property type="project" value="UniProtKB-UniRule"/>
</dbReference>
<reference evidence="8" key="1">
    <citation type="submission" date="2025-08" db="UniProtKB">
        <authorList>
            <consortium name="RefSeq"/>
        </authorList>
    </citation>
    <scope>IDENTIFICATION</scope>
    <source>
        <tissue evidence="8">Entire body</tissue>
    </source>
</reference>
<dbReference type="PRINTS" id="PR02008">
    <property type="entry name" value="RCMTFAMILY"/>
</dbReference>
<comment type="caution">
    <text evidence="5">Lacks conserved residue(s) required for the propagation of feature annotation.</text>
</comment>
<feature type="binding site" evidence="5">
    <location>
        <position position="257"/>
    </location>
    <ligand>
        <name>S-adenosyl-L-methionine</name>
        <dbReference type="ChEBI" id="CHEBI:59789"/>
    </ligand>
</feature>
<dbReference type="GO" id="GO:0005730">
    <property type="term" value="C:nucleolus"/>
    <property type="evidence" value="ECO:0007669"/>
    <property type="project" value="TreeGrafter"/>
</dbReference>